<accession>A0A1G8WR90</accession>
<name>A0A1G8WR90_9EURY</name>
<evidence type="ECO:0000313" key="3">
    <source>
        <dbReference type="Proteomes" id="UP000326500"/>
    </source>
</evidence>
<dbReference type="STRING" id="2200.GCA_001571405_00779"/>
<dbReference type="GO" id="GO:0008235">
    <property type="term" value="F:metalloexopeptidase activity"/>
    <property type="evidence" value="ECO:0007669"/>
    <property type="project" value="InterPro"/>
</dbReference>
<keyword evidence="3" id="KW-1185">Reference proteome</keyword>
<dbReference type="EMBL" id="FNFT01000001">
    <property type="protein sequence ID" value="SDJ80120.1"/>
    <property type="molecule type" value="Genomic_DNA"/>
</dbReference>
<dbReference type="PANTHER" id="PTHR12147:SF26">
    <property type="entry name" value="PEPTIDASE M28 DOMAIN-CONTAINING PROTEIN"/>
    <property type="match status" value="1"/>
</dbReference>
<dbReference type="Pfam" id="PF04389">
    <property type="entry name" value="Peptidase_M28"/>
    <property type="match status" value="1"/>
</dbReference>
<sequence>MPSRSCLQVAFLAAYGIVFILAPAAAAPSDAPGYDPGIAALLDEVDGSEIRKTAYDLQNFSTRAYGSDGNREAGEYIYQRLSAIPGLEVEFQGGEVHNVIARLPGTNASSAEIVVVGAHYDSRSSDPARAPGVTDNGCGVAVVLELARVMSGHSFDRTVEFAFWNAEENGRHGSRRYVENPPAPIALYLNYDSTCRGEGDRPRLNLLYDQGARSAAELVVHHNTLYGTNFTLTRSAAPFISDHISFWSRGYPALMAHALPQWPAHTPDDTIDQASFEFAERNARLGLSVLARVARMEGLVSPPPEGGSDPGVSWPMMPNWGANNRAEGNRCSLTSLQLSINPTELCGCS</sequence>
<dbReference type="InterPro" id="IPR045175">
    <property type="entry name" value="M28_fam"/>
</dbReference>
<feature type="domain" description="Peptidase M28" evidence="1">
    <location>
        <begin position="98"/>
        <end position="285"/>
    </location>
</feature>
<gene>
    <name evidence="2" type="ORF">SAMN04488571_10134</name>
</gene>
<proteinExistence type="predicted"/>
<dbReference type="InterPro" id="IPR007484">
    <property type="entry name" value="Peptidase_M28"/>
</dbReference>
<dbReference type="Proteomes" id="UP000326500">
    <property type="component" value="Unassembled WGS sequence"/>
</dbReference>
<dbReference type="Gene3D" id="3.40.630.10">
    <property type="entry name" value="Zn peptidases"/>
    <property type="match status" value="1"/>
</dbReference>
<dbReference type="SUPFAM" id="SSF53187">
    <property type="entry name" value="Zn-dependent exopeptidases"/>
    <property type="match status" value="1"/>
</dbReference>
<dbReference type="AlphaFoldDB" id="A0A1G8WR90"/>
<protein>
    <submittedName>
        <fullName evidence="2">Peptidase family M28</fullName>
    </submittedName>
</protein>
<evidence type="ECO:0000259" key="1">
    <source>
        <dbReference type="Pfam" id="PF04389"/>
    </source>
</evidence>
<reference evidence="2 3" key="1">
    <citation type="submission" date="2016-10" db="EMBL/GenBank/DDBJ databases">
        <authorList>
            <person name="Varghese N."/>
            <person name="Submissions S."/>
        </authorList>
    </citation>
    <scope>NUCLEOTIDE SEQUENCE [LARGE SCALE GENOMIC DNA]</scope>
    <source>
        <strain evidence="2 3">DSM 2373</strain>
    </source>
</reference>
<evidence type="ECO:0000313" key="2">
    <source>
        <dbReference type="EMBL" id="SDJ80120.1"/>
    </source>
</evidence>
<dbReference type="RefSeq" id="WP_066955766.1">
    <property type="nucleotide sequence ID" value="NZ_BCNX01000006.1"/>
</dbReference>
<dbReference type="GO" id="GO:0006508">
    <property type="term" value="P:proteolysis"/>
    <property type="evidence" value="ECO:0007669"/>
    <property type="project" value="InterPro"/>
</dbReference>
<dbReference type="OrthoDB" id="106901at2157"/>
<organism evidence="2 3">
    <name type="scientific">Methanoculleus thermophilus</name>
    <dbReference type="NCBI Taxonomy" id="2200"/>
    <lineage>
        <taxon>Archaea</taxon>
        <taxon>Methanobacteriati</taxon>
        <taxon>Methanobacteriota</taxon>
        <taxon>Stenosarchaea group</taxon>
        <taxon>Methanomicrobia</taxon>
        <taxon>Methanomicrobiales</taxon>
        <taxon>Methanomicrobiaceae</taxon>
        <taxon>Methanoculleus</taxon>
    </lineage>
</organism>
<dbReference type="PANTHER" id="PTHR12147">
    <property type="entry name" value="METALLOPEPTIDASE M28 FAMILY MEMBER"/>
    <property type="match status" value="1"/>
</dbReference>